<dbReference type="WBParaSite" id="PDA_v2.g21584.t1">
    <property type="protein sequence ID" value="PDA_v2.g21584.t1"/>
    <property type="gene ID" value="PDA_v2.g21584"/>
</dbReference>
<dbReference type="Proteomes" id="UP000887578">
    <property type="component" value="Unplaced"/>
</dbReference>
<evidence type="ECO:0000256" key="1">
    <source>
        <dbReference type="SAM" id="MobiDB-lite"/>
    </source>
</evidence>
<evidence type="ECO:0000313" key="2">
    <source>
        <dbReference type="Proteomes" id="UP000887578"/>
    </source>
</evidence>
<keyword evidence="2" id="KW-1185">Reference proteome</keyword>
<reference evidence="3" key="1">
    <citation type="submission" date="2022-11" db="UniProtKB">
        <authorList>
            <consortium name="WormBaseParasite"/>
        </authorList>
    </citation>
    <scope>IDENTIFICATION</scope>
</reference>
<sequence>MSTPSRSKPIPLPRSARIKLDDDLPPPSTTATSNFLDQTYSVSKFSTSTPIVRKSSTVFESPMKSDVKMPLSPILKSRKPASESPLVHFNESFSSSNPCASNITPKRTLPNIHQNFSPKSQEKSMNFNILKESNQPGINEIKIDGTVSLNELIENILFPGKMNDNNNDEKENV</sequence>
<feature type="compositionally biased region" description="Polar residues" evidence="1">
    <location>
        <begin position="91"/>
        <end position="110"/>
    </location>
</feature>
<feature type="region of interest" description="Disordered" evidence="1">
    <location>
        <begin position="89"/>
        <end position="110"/>
    </location>
</feature>
<evidence type="ECO:0000313" key="3">
    <source>
        <dbReference type="WBParaSite" id="PDA_v2.g21584.t1"/>
    </source>
</evidence>
<feature type="region of interest" description="Disordered" evidence="1">
    <location>
        <begin position="1"/>
        <end position="35"/>
    </location>
</feature>
<name>A0A914Q353_9BILA</name>
<proteinExistence type="predicted"/>
<protein>
    <submittedName>
        <fullName evidence="3">Uncharacterized protein</fullName>
    </submittedName>
</protein>
<dbReference type="AlphaFoldDB" id="A0A914Q353"/>
<organism evidence="2 3">
    <name type="scientific">Panagrolaimus davidi</name>
    <dbReference type="NCBI Taxonomy" id="227884"/>
    <lineage>
        <taxon>Eukaryota</taxon>
        <taxon>Metazoa</taxon>
        <taxon>Ecdysozoa</taxon>
        <taxon>Nematoda</taxon>
        <taxon>Chromadorea</taxon>
        <taxon>Rhabditida</taxon>
        <taxon>Tylenchina</taxon>
        <taxon>Panagrolaimomorpha</taxon>
        <taxon>Panagrolaimoidea</taxon>
        <taxon>Panagrolaimidae</taxon>
        <taxon>Panagrolaimus</taxon>
    </lineage>
</organism>
<accession>A0A914Q353</accession>